<dbReference type="AlphaFoldDB" id="A0A7K4NUP9"/>
<dbReference type="EMBL" id="JACASW010000012">
    <property type="protein sequence ID" value="NWK06705.1"/>
    <property type="molecule type" value="Genomic_DNA"/>
</dbReference>
<comment type="caution">
    <text evidence="1">The sequence shown here is derived from an EMBL/GenBank/DDBJ whole genome shotgun (WGS) entry which is preliminary data.</text>
</comment>
<evidence type="ECO:0000313" key="1">
    <source>
        <dbReference type="EMBL" id="NWK06705.1"/>
    </source>
</evidence>
<organism evidence="1 2">
    <name type="scientific">Marine Group I thaumarchaeote</name>
    <dbReference type="NCBI Taxonomy" id="2511932"/>
    <lineage>
        <taxon>Archaea</taxon>
        <taxon>Nitrososphaerota</taxon>
        <taxon>Marine Group I</taxon>
    </lineage>
</organism>
<name>A0A7K4NUP9_9ARCH</name>
<reference evidence="1 2" key="1">
    <citation type="journal article" date="2019" name="Environ. Microbiol.">
        <title>Genomics insights into ecotype formation of ammonia-oxidizing archaea in the deep ocean.</title>
        <authorList>
            <person name="Wang Y."/>
            <person name="Huang J.M."/>
            <person name="Cui G.J."/>
            <person name="Nunoura T."/>
            <person name="Takaki Y."/>
            <person name="Li W.L."/>
            <person name="Li J."/>
            <person name="Gao Z.M."/>
            <person name="Takai K."/>
            <person name="Zhang A.Q."/>
            <person name="Stepanauskas R."/>
        </authorList>
    </citation>
    <scope>NUCLEOTIDE SEQUENCE [LARGE SCALE GENOMIC DNA]</scope>
    <source>
        <strain evidence="1 2">G13</strain>
    </source>
</reference>
<gene>
    <name evidence="1" type="ORF">HX827_05185</name>
</gene>
<accession>A0A7K4NUP9</accession>
<proteinExistence type="predicted"/>
<evidence type="ECO:0000313" key="2">
    <source>
        <dbReference type="Proteomes" id="UP000534207"/>
    </source>
</evidence>
<protein>
    <submittedName>
        <fullName evidence="1">Uncharacterized protein</fullName>
    </submittedName>
</protein>
<dbReference type="Proteomes" id="UP000534207">
    <property type="component" value="Unassembled WGS sequence"/>
</dbReference>
<sequence>MDIFLDALKKSVQHLQTVDKIFSRMDHPNKKEYKKIKKRILKLNSNDPDLKFTDSLYVGGKSGSGLTGYGRQMILSDIIQYIFFGRGYLYTQQPGNQESDDGKQWTKRRKTFIELLLQTINLLIIIESSGVQSKLRKKLLDKLATKIGEKSFFKEDEMKILHEALKLHDGDLGFPEQQLKNENKKFKKEVQEILKKISMMEYPKKSYDQLTDIQKAKVDKKKESWQQLNEYYDSLLPKSGGGLWNELIVFFYLIRRTSVLIIPLLLTQRILSKNSMLKPPDYLVIGQSGSARSKLFGIEVGGGKSRQSTNFSTEVPGIKMVTTENNNIPPRCPLCGEFILFCPKVIEDCCDIEENPLLRIKKEVRCIPECNIYKPYEIINGKCPYTQYQGSLEKSTTNKSKISGDVSKYHYHYSCVKKAEKQAQEKIKKEYADINAKKPNGEKKYKKTEVTVLKTDYPYLGVSAFDKLTKDEIVCFGQYDMMQKKDPKNCDMCNFRKDCRKITSLDKILSQPNDKNARKKVKKLLS</sequence>